<organism evidence="6 7">
    <name type="scientific">Albidovulum marisflavi</name>
    <dbReference type="NCBI Taxonomy" id="2984159"/>
    <lineage>
        <taxon>Bacteria</taxon>
        <taxon>Pseudomonadati</taxon>
        <taxon>Pseudomonadota</taxon>
        <taxon>Alphaproteobacteria</taxon>
        <taxon>Rhodobacterales</taxon>
        <taxon>Paracoccaceae</taxon>
        <taxon>Albidovulum</taxon>
    </lineage>
</organism>
<dbReference type="InterPro" id="IPR036388">
    <property type="entry name" value="WH-like_DNA-bd_sf"/>
</dbReference>
<dbReference type="Pfam" id="PF01380">
    <property type="entry name" value="SIS"/>
    <property type="match status" value="1"/>
</dbReference>
<dbReference type="InterPro" id="IPR047640">
    <property type="entry name" value="RpiR-like"/>
</dbReference>
<dbReference type="InterPro" id="IPR046348">
    <property type="entry name" value="SIS_dom_sf"/>
</dbReference>
<gene>
    <name evidence="6" type="ORF">OEW28_02465</name>
</gene>
<dbReference type="Proteomes" id="UP001652542">
    <property type="component" value="Unassembled WGS sequence"/>
</dbReference>
<dbReference type="SUPFAM" id="SSF46689">
    <property type="entry name" value="Homeodomain-like"/>
    <property type="match status" value="1"/>
</dbReference>
<reference evidence="6 7" key="1">
    <citation type="submission" date="2022-10" db="EMBL/GenBank/DDBJ databases">
        <title>Defluviimonas sp. nov., isolated from ocean surface water.</title>
        <authorList>
            <person name="He W."/>
            <person name="Wang L."/>
            <person name="Zhang D.-F."/>
        </authorList>
    </citation>
    <scope>NUCLEOTIDE SEQUENCE [LARGE SCALE GENOMIC DNA]</scope>
    <source>
        <strain evidence="6 7">WL0002</strain>
    </source>
</reference>
<keyword evidence="7" id="KW-1185">Reference proteome</keyword>
<evidence type="ECO:0000256" key="2">
    <source>
        <dbReference type="ARBA" id="ARBA00023125"/>
    </source>
</evidence>
<dbReference type="PANTHER" id="PTHR30514:SF18">
    <property type="entry name" value="RPIR-FAMILY TRANSCRIPTIONAL REGULATOR"/>
    <property type="match status" value="1"/>
</dbReference>
<dbReference type="InterPro" id="IPR009057">
    <property type="entry name" value="Homeodomain-like_sf"/>
</dbReference>
<evidence type="ECO:0000256" key="1">
    <source>
        <dbReference type="ARBA" id="ARBA00023015"/>
    </source>
</evidence>
<keyword evidence="1" id="KW-0805">Transcription regulation</keyword>
<dbReference type="PANTHER" id="PTHR30514">
    <property type="entry name" value="GLUCOKINASE"/>
    <property type="match status" value="1"/>
</dbReference>
<sequence>MNDPIKLLKEALPSLPGKMAKAAGYALDNPDRIALDSMRTISTACGVTSPTMLRLARKIGYASYEDFRSEFQRQLLERGFGPRVNALRSSFSKGAEARLREEIAESANRNLKQTLKLLDPAAVEAFARAVHQAERTFIIGSGSMHWLAGLIKSSGDMAAAGMILASSGDKPATETIASIGPRDVLLALSLAPYARQTVDAAKFARDRGASVYAITDRPSAPLASHADTVFLAPTASPHYYPSLVAVMLVIETLLAAIATAGNAAAQQGLEAVDRARKLSGAYIY</sequence>
<dbReference type="InterPro" id="IPR001347">
    <property type="entry name" value="SIS_dom"/>
</dbReference>
<proteinExistence type="predicted"/>
<keyword evidence="3" id="KW-0804">Transcription</keyword>
<dbReference type="RefSeq" id="WP_263733134.1">
    <property type="nucleotide sequence ID" value="NZ_JAOWKY010000001.1"/>
</dbReference>
<evidence type="ECO:0000256" key="3">
    <source>
        <dbReference type="ARBA" id="ARBA00023163"/>
    </source>
</evidence>
<dbReference type="SUPFAM" id="SSF53697">
    <property type="entry name" value="SIS domain"/>
    <property type="match status" value="1"/>
</dbReference>
<evidence type="ECO:0000313" key="6">
    <source>
        <dbReference type="EMBL" id="MCV2867487.1"/>
    </source>
</evidence>
<accession>A0ABT2Z8Y3</accession>
<feature type="domain" description="HTH rpiR-type" evidence="4">
    <location>
        <begin position="2"/>
        <end position="78"/>
    </location>
</feature>
<feature type="domain" description="SIS" evidence="5">
    <location>
        <begin position="122"/>
        <end position="263"/>
    </location>
</feature>
<dbReference type="InterPro" id="IPR035472">
    <property type="entry name" value="RpiR-like_SIS"/>
</dbReference>
<dbReference type="InterPro" id="IPR000281">
    <property type="entry name" value="HTH_RpiR"/>
</dbReference>
<dbReference type="PROSITE" id="PS51071">
    <property type="entry name" value="HTH_RPIR"/>
    <property type="match status" value="1"/>
</dbReference>
<name>A0ABT2Z8Y3_9RHOB</name>
<evidence type="ECO:0000259" key="5">
    <source>
        <dbReference type="PROSITE" id="PS51464"/>
    </source>
</evidence>
<dbReference type="PROSITE" id="PS51464">
    <property type="entry name" value="SIS"/>
    <property type="match status" value="1"/>
</dbReference>
<dbReference type="CDD" id="cd05013">
    <property type="entry name" value="SIS_RpiR"/>
    <property type="match status" value="1"/>
</dbReference>
<evidence type="ECO:0000313" key="7">
    <source>
        <dbReference type="Proteomes" id="UP001652542"/>
    </source>
</evidence>
<protein>
    <submittedName>
        <fullName evidence="6">MurR/RpiR family transcriptional regulator</fullName>
    </submittedName>
</protein>
<dbReference type="Gene3D" id="1.10.10.10">
    <property type="entry name" value="Winged helix-like DNA-binding domain superfamily/Winged helix DNA-binding domain"/>
    <property type="match status" value="1"/>
</dbReference>
<evidence type="ECO:0000259" key="4">
    <source>
        <dbReference type="PROSITE" id="PS51071"/>
    </source>
</evidence>
<dbReference type="Gene3D" id="3.40.50.10490">
    <property type="entry name" value="Glucose-6-phosphate isomerase like protein, domain 1"/>
    <property type="match status" value="1"/>
</dbReference>
<dbReference type="Pfam" id="PF01418">
    <property type="entry name" value="HTH_6"/>
    <property type="match status" value="1"/>
</dbReference>
<keyword evidence="2" id="KW-0238">DNA-binding</keyword>
<comment type="caution">
    <text evidence="6">The sequence shown here is derived from an EMBL/GenBank/DDBJ whole genome shotgun (WGS) entry which is preliminary data.</text>
</comment>
<dbReference type="EMBL" id="JAOWKY010000001">
    <property type="protein sequence ID" value="MCV2867487.1"/>
    <property type="molecule type" value="Genomic_DNA"/>
</dbReference>